<evidence type="ECO:0000256" key="2">
    <source>
        <dbReference type="ARBA" id="ARBA00022448"/>
    </source>
</evidence>
<dbReference type="RefSeq" id="WP_285234450.1">
    <property type="nucleotide sequence ID" value="NZ_CP116346.1"/>
</dbReference>
<dbReference type="InterPro" id="IPR028081">
    <property type="entry name" value="Leu-bd"/>
</dbReference>
<accession>A0AA95NJ82</accession>
<dbReference type="PANTHER" id="PTHR47235">
    <property type="entry name" value="BLR6548 PROTEIN"/>
    <property type="match status" value="1"/>
</dbReference>
<evidence type="ECO:0000256" key="1">
    <source>
        <dbReference type="ARBA" id="ARBA00010062"/>
    </source>
</evidence>
<evidence type="ECO:0000313" key="7">
    <source>
        <dbReference type="EMBL" id="WIT13338.1"/>
    </source>
</evidence>
<organism evidence="7 8">
    <name type="scientific">Paucibacter sediminis</name>
    <dbReference type="NCBI Taxonomy" id="3019553"/>
    <lineage>
        <taxon>Bacteria</taxon>
        <taxon>Pseudomonadati</taxon>
        <taxon>Pseudomonadota</taxon>
        <taxon>Betaproteobacteria</taxon>
        <taxon>Burkholderiales</taxon>
        <taxon>Sphaerotilaceae</taxon>
        <taxon>Roseateles</taxon>
    </lineage>
</organism>
<feature type="domain" description="Leucine-binding protein" evidence="6">
    <location>
        <begin position="31"/>
        <end position="349"/>
    </location>
</feature>
<dbReference type="PROSITE" id="PS51318">
    <property type="entry name" value="TAT"/>
    <property type="match status" value="1"/>
</dbReference>
<reference evidence="7" key="1">
    <citation type="submission" date="2023-01" db="EMBL/GenBank/DDBJ databases">
        <title>Whole genome sequence of Paucibacter sp. S2-9 isolated from pond sediment.</title>
        <authorList>
            <person name="Jung J.Y."/>
        </authorList>
    </citation>
    <scope>NUCLEOTIDE SEQUENCE</scope>
    <source>
        <strain evidence="7">S2-9</strain>
    </source>
</reference>
<keyword evidence="3 5" id="KW-0732">Signal</keyword>
<feature type="chain" id="PRO_5041691057" evidence="5">
    <location>
        <begin position="27"/>
        <end position="371"/>
    </location>
</feature>
<dbReference type="Gene3D" id="3.40.50.2300">
    <property type="match status" value="2"/>
</dbReference>
<dbReference type="PRINTS" id="PR00337">
    <property type="entry name" value="LEUILEVALBP"/>
</dbReference>
<evidence type="ECO:0000259" key="6">
    <source>
        <dbReference type="Pfam" id="PF13458"/>
    </source>
</evidence>
<dbReference type="Pfam" id="PF13458">
    <property type="entry name" value="Peripla_BP_6"/>
    <property type="match status" value="1"/>
</dbReference>
<keyword evidence="2" id="KW-0813">Transport</keyword>
<keyword evidence="8" id="KW-1185">Reference proteome</keyword>
<proteinExistence type="inferred from homology"/>
<comment type="similarity">
    <text evidence="1">Belongs to the leucine-binding protein family.</text>
</comment>
<dbReference type="InterPro" id="IPR028082">
    <property type="entry name" value="Peripla_BP_I"/>
</dbReference>
<dbReference type="InterPro" id="IPR006311">
    <property type="entry name" value="TAT_signal"/>
</dbReference>
<gene>
    <name evidence="7" type="ORF">PFX98_06930</name>
</gene>
<dbReference type="AlphaFoldDB" id="A0AA95NJ82"/>
<dbReference type="Proteomes" id="UP001177769">
    <property type="component" value="Chromosome"/>
</dbReference>
<protein>
    <submittedName>
        <fullName evidence="7">ABC transporter substrate-binding protein</fullName>
    </submittedName>
</protein>
<dbReference type="PANTHER" id="PTHR47235:SF1">
    <property type="entry name" value="BLR6548 PROTEIN"/>
    <property type="match status" value="1"/>
</dbReference>
<dbReference type="KEGG" id="pais:PFX98_06930"/>
<dbReference type="CDD" id="cd19978">
    <property type="entry name" value="PBP1_ABC_ligand_binding-like"/>
    <property type="match status" value="1"/>
</dbReference>
<evidence type="ECO:0000313" key="8">
    <source>
        <dbReference type="Proteomes" id="UP001177769"/>
    </source>
</evidence>
<dbReference type="SUPFAM" id="SSF53822">
    <property type="entry name" value="Periplasmic binding protein-like I"/>
    <property type="match status" value="1"/>
</dbReference>
<evidence type="ECO:0000256" key="4">
    <source>
        <dbReference type="ARBA" id="ARBA00022970"/>
    </source>
</evidence>
<dbReference type="EMBL" id="CP116346">
    <property type="protein sequence ID" value="WIT13338.1"/>
    <property type="molecule type" value="Genomic_DNA"/>
</dbReference>
<name>A0AA95NJ82_9BURK</name>
<dbReference type="GO" id="GO:0006865">
    <property type="term" value="P:amino acid transport"/>
    <property type="evidence" value="ECO:0007669"/>
    <property type="project" value="UniProtKB-KW"/>
</dbReference>
<evidence type="ECO:0000256" key="3">
    <source>
        <dbReference type="ARBA" id="ARBA00022729"/>
    </source>
</evidence>
<sequence length="371" mass="39594">MPNRSRRRALWAFACLLVGGGGSAAAAEAELRIAASAALSGPAAALGRRYHAGARSCFEQVNRHGGIAGARIVLDLRDDAYEPEQAEANTRAFVEDERVLALFGYVGTPTSKAALPYVRRWRIPFLGPFTGADILSEPGNPQVFNVRASYREEAVALTQAMHKAGVKRLNVMYQADLFGRAGLEAMRAGIQPLGIALGAVATFKRNTVDVQEGVHALVGKSSADAIFVVGTYTSMAAFVKQARAAGFKGRFYSLSFVGLEPLREALRAAMQGVTVAQVVPDAEDRSIPVVAAYQQAMREAGEKSFDSISLEGYLAARVLVEGLRHAKPPLTRESLEQALATLGELELGGFGVHYGAEQRRGSSYLGLKTGP</sequence>
<dbReference type="InterPro" id="IPR000709">
    <property type="entry name" value="Leu_Ile_Val-bd"/>
</dbReference>
<evidence type="ECO:0000256" key="5">
    <source>
        <dbReference type="SAM" id="SignalP"/>
    </source>
</evidence>
<feature type="signal peptide" evidence="5">
    <location>
        <begin position="1"/>
        <end position="26"/>
    </location>
</feature>
<keyword evidence="4" id="KW-0029">Amino-acid transport</keyword>